<evidence type="ECO:0000256" key="4">
    <source>
        <dbReference type="ARBA" id="ARBA00022741"/>
    </source>
</evidence>
<evidence type="ECO:0000259" key="8">
    <source>
        <dbReference type="PROSITE" id="PS00794"/>
    </source>
</evidence>
<dbReference type="Gene3D" id="3.30.70.560">
    <property type="entry name" value="7,8-Dihydro-6-hydroxymethylpterin-pyrophosphokinase HPPK"/>
    <property type="match status" value="1"/>
</dbReference>
<dbReference type="AlphaFoldDB" id="A0A382D0H6"/>
<protein>
    <recommendedName>
        <fullName evidence="2">2-amino-4-hydroxy-6-hydroxymethyldihydropteridine diphosphokinase</fullName>
        <ecNumber evidence="2">2.7.6.3</ecNumber>
    </recommendedName>
</protein>
<dbReference type="EMBL" id="UINC01037004">
    <property type="protein sequence ID" value="SVB31835.1"/>
    <property type="molecule type" value="Genomic_DNA"/>
</dbReference>
<dbReference type="PROSITE" id="PS00794">
    <property type="entry name" value="HPPK"/>
    <property type="match status" value="1"/>
</dbReference>
<evidence type="ECO:0000256" key="1">
    <source>
        <dbReference type="ARBA" id="ARBA00005051"/>
    </source>
</evidence>
<dbReference type="PANTHER" id="PTHR43071">
    <property type="entry name" value="2-AMINO-4-HYDROXY-6-HYDROXYMETHYLDIHYDROPTERIDINE PYROPHOSPHOKINASE"/>
    <property type="match status" value="1"/>
</dbReference>
<evidence type="ECO:0000313" key="9">
    <source>
        <dbReference type="EMBL" id="SVB31835.1"/>
    </source>
</evidence>
<dbReference type="SUPFAM" id="SSF55083">
    <property type="entry name" value="6-hydroxymethyl-7,8-dihydropterin pyrophosphokinase, HPPK"/>
    <property type="match status" value="1"/>
</dbReference>
<dbReference type="Pfam" id="PF01288">
    <property type="entry name" value="HPPK"/>
    <property type="match status" value="1"/>
</dbReference>
<name>A0A382D0H6_9ZZZZ</name>
<feature type="domain" description="7,8-dihydro-6-hydroxymethylpterin-pyrophosphokinase" evidence="8">
    <location>
        <begin position="54"/>
        <end position="65"/>
    </location>
</feature>
<evidence type="ECO:0000256" key="2">
    <source>
        <dbReference type="ARBA" id="ARBA00013253"/>
    </source>
</evidence>
<dbReference type="GO" id="GO:0016301">
    <property type="term" value="F:kinase activity"/>
    <property type="evidence" value="ECO:0007669"/>
    <property type="project" value="UniProtKB-KW"/>
</dbReference>
<dbReference type="CDD" id="cd00483">
    <property type="entry name" value="HPPK"/>
    <property type="match status" value="1"/>
</dbReference>
<dbReference type="GO" id="GO:0003848">
    <property type="term" value="F:2-amino-4-hydroxy-6-hydroxymethyldihydropteridine diphosphokinase activity"/>
    <property type="evidence" value="ECO:0007669"/>
    <property type="project" value="UniProtKB-EC"/>
</dbReference>
<keyword evidence="3" id="KW-0808">Transferase</keyword>
<proteinExistence type="predicted"/>
<sequence length="131" mass="14684">MVSSIYETEAVSPYPQADYLNCVAHIKTELTPEALLTSCREIEFSNGRPVSRDKNAPRTLDIDIIFYGNRIINATKLIVPHPRYADRRFVLEPLAEIAPDYICPDTGCSVGDTLDQCTDCSRVQLFSLETV</sequence>
<reference evidence="9" key="1">
    <citation type="submission" date="2018-05" db="EMBL/GenBank/DDBJ databases">
        <authorList>
            <person name="Lanie J.A."/>
            <person name="Ng W.-L."/>
            <person name="Kazmierczak K.M."/>
            <person name="Andrzejewski T.M."/>
            <person name="Davidsen T.M."/>
            <person name="Wayne K.J."/>
            <person name="Tettelin H."/>
            <person name="Glass J.I."/>
            <person name="Rusch D."/>
            <person name="Podicherti R."/>
            <person name="Tsui H.-C.T."/>
            <person name="Winkler M.E."/>
        </authorList>
    </citation>
    <scope>NUCLEOTIDE SEQUENCE</scope>
</reference>
<dbReference type="NCBIfam" id="TIGR01498">
    <property type="entry name" value="folK"/>
    <property type="match status" value="1"/>
</dbReference>
<dbReference type="InterPro" id="IPR035907">
    <property type="entry name" value="Hppk_sf"/>
</dbReference>
<keyword evidence="6" id="KW-0067">ATP-binding</keyword>
<dbReference type="EC" id="2.7.6.3" evidence="2"/>
<evidence type="ECO:0000256" key="6">
    <source>
        <dbReference type="ARBA" id="ARBA00022840"/>
    </source>
</evidence>
<dbReference type="GO" id="GO:0046654">
    <property type="term" value="P:tetrahydrofolate biosynthetic process"/>
    <property type="evidence" value="ECO:0007669"/>
    <property type="project" value="UniProtKB-UniPathway"/>
</dbReference>
<dbReference type="PANTHER" id="PTHR43071:SF1">
    <property type="entry name" value="2-AMINO-4-HYDROXY-6-HYDROXYMETHYLDIHYDROPTERIDINE PYROPHOSPHOKINASE"/>
    <property type="match status" value="1"/>
</dbReference>
<organism evidence="9">
    <name type="scientific">marine metagenome</name>
    <dbReference type="NCBI Taxonomy" id="408172"/>
    <lineage>
        <taxon>unclassified sequences</taxon>
        <taxon>metagenomes</taxon>
        <taxon>ecological metagenomes</taxon>
    </lineage>
</organism>
<keyword evidence="5" id="KW-0418">Kinase</keyword>
<comment type="pathway">
    <text evidence="1">Cofactor biosynthesis; tetrahydrofolate biosynthesis; 2-amino-4-hydroxy-6-hydroxymethyl-7,8-dihydropteridine diphosphate from 7,8-dihydroneopterin triphosphate: step 4/4.</text>
</comment>
<gene>
    <name evidence="9" type="ORF">METZ01_LOCUS184689</name>
</gene>
<dbReference type="GO" id="GO:0046656">
    <property type="term" value="P:folic acid biosynthetic process"/>
    <property type="evidence" value="ECO:0007669"/>
    <property type="project" value="UniProtKB-KW"/>
</dbReference>
<dbReference type="GO" id="GO:0005524">
    <property type="term" value="F:ATP binding"/>
    <property type="evidence" value="ECO:0007669"/>
    <property type="project" value="UniProtKB-KW"/>
</dbReference>
<keyword evidence="7" id="KW-0289">Folate biosynthesis</keyword>
<evidence type="ECO:0000256" key="5">
    <source>
        <dbReference type="ARBA" id="ARBA00022777"/>
    </source>
</evidence>
<evidence type="ECO:0000256" key="7">
    <source>
        <dbReference type="ARBA" id="ARBA00022909"/>
    </source>
</evidence>
<dbReference type="UniPathway" id="UPA00077">
    <property type="reaction ID" value="UER00155"/>
</dbReference>
<dbReference type="InterPro" id="IPR000550">
    <property type="entry name" value="Hppk"/>
</dbReference>
<accession>A0A382D0H6</accession>
<keyword evidence="4" id="KW-0547">Nucleotide-binding</keyword>
<evidence type="ECO:0000256" key="3">
    <source>
        <dbReference type="ARBA" id="ARBA00022679"/>
    </source>
</evidence>